<dbReference type="Gene3D" id="3.40.1800.10">
    <property type="entry name" value="His-Me finger endonucleases"/>
    <property type="match status" value="1"/>
</dbReference>
<name>A0ABN8LJY4_9CNID</name>
<dbReference type="Proteomes" id="UP001159427">
    <property type="component" value="Unassembled WGS sequence"/>
</dbReference>
<dbReference type="SUPFAM" id="SSF54060">
    <property type="entry name" value="His-Me finger endonucleases"/>
    <property type="match status" value="1"/>
</dbReference>
<keyword evidence="1" id="KW-0175">Coiled coil</keyword>
<evidence type="ECO:0000313" key="2">
    <source>
        <dbReference type="EMBL" id="CAH3015740.1"/>
    </source>
</evidence>
<dbReference type="PANTHER" id="PTHR31511:SF12">
    <property type="entry name" value="RHO TERMINATION FACTOR N-TERMINAL DOMAIN-CONTAINING PROTEIN"/>
    <property type="match status" value="1"/>
</dbReference>
<evidence type="ECO:0008006" key="4">
    <source>
        <dbReference type="Google" id="ProtNLM"/>
    </source>
</evidence>
<evidence type="ECO:0000256" key="1">
    <source>
        <dbReference type="SAM" id="Coils"/>
    </source>
</evidence>
<organism evidence="2 3">
    <name type="scientific">Porites evermanni</name>
    <dbReference type="NCBI Taxonomy" id="104178"/>
    <lineage>
        <taxon>Eukaryota</taxon>
        <taxon>Metazoa</taxon>
        <taxon>Cnidaria</taxon>
        <taxon>Anthozoa</taxon>
        <taxon>Hexacorallia</taxon>
        <taxon>Scleractinia</taxon>
        <taxon>Fungiina</taxon>
        <taxon>Poritidae</taxon>
        <taxon>Porites</taxon>
    </lineage>
</organism>
<feature type="coiled-coil region" evidence="1">
    <location>
        <begin position="25"/>
        <end position="90"/>
    </location>
</feature>
<dbReference type="InterPro" id="IPR044925">
    <property type="entry name" value="His-Me_finger_sf"/>
</dbReference>
<reference evidence="2 3" key="1">
    <citation type="submission" date="2022-05" db="EMBL/GenBank/DDBJ databases">
        <authorList>
            <consortium name="Genoscope - CEA"/>
            <person name="William W."/>
        </authorList>
    </citation>
    <scope>NUCLEOTIDE SEQUENCE [LARGE SCALE GENOMIC DNA]</scope>
</reference>
<dbReference type="SUPFAM" id="SSF56672">
    <property type="entry name" value="DNA/RNA polymerases"/>
    <property type="match status" value="1"/>
</dbReference>
<comment type="caution">
    <text evidence="2">The sequence shown here is derived from an EMBL/GenBank/DDBJ whole genome shotgun (WGS) entry which is preliminary data.</text>
</comment>
<gene>
    <name evidence="2" type="ORF">PEVE_00020912</name>
</gene>
<accession>A0ABN8LJY4</accession>
<dbReference type="EMBL" id="CALNXI010000028">
    <property type="protein sequence ID" value="CAH3015740.1"/>
    <property type="molecule type" value="Genomic_DNA"/>
</dbReference>
<dbReference type="InterPro" id="IPR043502">
    <property type="entry name" value="DNA/RNA_pol_sf"/>
</dbReference>
<dbReference type="InterPro" id="IPR023211">
    <property type="entry name" value="DNA_pol_palm_dom_sf"/>
</dbReference>
<sequence>MSNQTNGFQGSQPFITDKQFQNLSLDEIRHIIQEEREELKKDYNELEERRKLIKQYQKLQKAREKVRKGIDIKKERKKKVKKEIKKKKIKSFEEYFEECIKNKEIPPDTPSYLREAIERAIKEHNQGLIKEKSSLENFANKYVIKGEPGLSPVDFLNKIYNTLEEFFTYHRNIKFNMLLVCLMEQQPLSKDQGVIGLNENLSELIDISYKRILGDFDAYQENGSGWYFKEVVQLEIHTVEFNPSKGSSYIPLPDWISNKKAIVNIQNKDEKCFLWCILRYLHPRERDEQRLTGLKEYENSLNTKRISFPMKLKDITKFEKLNPEIPGINVFSRDFYADFECFTKSINTCIPNPEKSYSYNYQKHEPSGFCFYIKGIVPDKSFKPIIYTKNNDSDNVASIFVNKLSEVTKSIYNDFYRRPKPLRLNKEEQKSFDKAEICHICSTELKEDKVRDHCHFTGNYRGAAHNKCNLMCKKPRILPVIFHNLQGYDAHLFIKQLACLPVYPYDYVSSLEKLSETQLPPKEEFYSKLNDEDISDDDYQHAINVWNTFECKSIRDYHNLYLKSDVLLLSDVFENFRKTCLKHYKLDPAHYYTSPGLAWDACLKETGQKLQLLHDYDKLMMFERGIRGGISHISKRYAEANNKYMKDYNPDKESTYIQYLDANNLYGWAMSQQLPTHGFSWMKNITKEKVMDILDKANHSMSNRGRKGYIFEVDLEYPKKLWKSHNDYPLAPEKMIVNGVEKLICHFKPRKNYVVHYRNLRQYLEMGMKITAVHRGISFYQSSWMEPYIRKNTELRKKASNSFEKDFFKLMNNSVFGKTIENIRKRQNIILIDDRKKAAKLTSRPNFDRATIFDKNLIAVHMKKTEVYFNKPVYVGQAILDLSKTLMFDFHYNYIKKKYRDKAELMFTDTDSLLYQIHTDDFYRDISNDILEKFDTSDYPPDHKSGIPTGVNKKVIGMFKDEVAGRQITKFIGLRPKLYTFKIEDGSLTKKCKGGKKSVVKKGIDFENYFECLFTGEKQMRTMKIIRSENHDIYSKEVNKIALSSEDDKRVVLEDKVKTLALR</sequence>
<dbReference type="Gene3D" id="3.90.1600.10">
    <property type="entry name" value="Palm domain of DNA polymerase"/>
    <property type="match status" value="1"/>
</dbReference>
<dbReference type="PANTHER" id="PTHR31511">
    <property type="entry name" value="PROTEIN CBG23764"/>
    <property type="match status" value="1"/>
</dbReference>
<keyword evidence="3" id="KW-1185">Reference proteome</keyword>
<evidence type="ECO:0000313" key="3">
    <source>
        <dbReference type="Proteomes" id="UP001159427"/>
    </source>
</evidence>
<protein>
    <recommendedName>
        <fullName evidence="4">DNA-directed DNA polymerase</fullName>
    </recommendedName>
</protein>
<dbReference type="InterPro" id="IPR038563">
    <property type="entry name" value="Endonuclease_7_sf"/>
</dbReference>
<proteinExistence type="predicted"/>